<organism evidence="3 4">
    <name type="scientific">Gordonia effusa NBRC 100432</name>
    <dbReference type="NCBI Taxonomy" id="1077974"/>
    <lineage>
        <taxon>Bacteria</taxon>
        <taxon>Bacillati</taxon>
        <taxon>Actinomycetota</taxon>
        <taxon>Actinomycetes</taxon>
        <taxon>Mycobacteriales</taxon>
        <taxon>Gordoniaceae</taxon>
        <taxon>Gordonia</taxon>
    </lineage>
</organism>
<evidence type="ECO:0000313" key="3">
    <source>
        <dbReference type="EMBL" id="GAB17978.1"/>
    </source>
</evidence>
<feature type="region of interest" description="Disordered" evidence="1">
    <location>
        <begin position="1"/>
        <end position="44"/>
    </location>
</feature>
<keyword evidence="2" id="KW-1133">Transmembrane helix</keyword>
<feature type="transmembrane region" description="Helical" evidence="2">
    <location>
        <begin position="165"/>
        <end position="187"/>
    </location>
</feature>
<reference evidence="3 4" key="1">
    <citation type="submission" date="2011-12" db="EMBL/GenBank/DDBJ databases">
        <title>Whole genome shotgun sequence of Gordonia effusa NBRC 100432.</title>
        <authorList>
            <person name="Yoshida I."/>
            <person name="Takarada H."/>
            <person name="Hosoyama A."/>
            <person name="Tsuchikane K."/>
            <person name="Katsumata H."/>
            <person name="Yamazaki S."/>
            <person name="Fujita N."/>
        </authorList>
    </citation>
    <scope>NUCLEOTIDE SEQUENCE [LARGE SCALE GENOMIC DNA]</scope>
    <source>
        <strain evidence="3 4">NBRC 100432</strain>
    </source>
</reference>
<accession>H0QYS7</accession>
<comment type="caution">
    <text evidence="3">The sequence shown here is derived from an EMBL/GenBank/DDBJ whole genome shotgun (WGS) entry which is preliminary data.</text>
</comment>
<evidence type="ECO:0000256" key="2">
    <source>
        <dbReference type="SAM" id="Phobius"/>
    </source>
</evidence>
<dbReference type="eggNOG" id="ENOG502ZRGT">
    <property type="taxonomic scope" value="Bacteria"/>
</dbReference>
<proteinExistence type="predicted"/>
<dbReference type="Proteomes" id="UP000035034">
    <property type="component" value="Unassembled WGS sequence"/>
</dbReference>
<gene>
    <name evidence="3" type="ORF">GOEFS_044_00140</name>
</gene>
<feature type="transmembrane region" description="Helical" evidence="2">
    <location>
        <begin position="52"/>
        <end position="73"/>
    </location>
</feature>
<name>H0QYS7_9ACTN</name>
<dbReference type="AlphaFoldDB" id="H0QYS7"/>
<dbReference type="STRING" id="1077974.GOEFS_044_00140"/>
<feature type="transmembrane region" description="Helical" evidence="2">
    <location>
        <begin position="328"/>
        <end position="348"/>
    </location>
</feature>
<evidence type="ECO:0000313" key="4">
    <source>
        <dbReference type="Proteomes" id="UP000035034"/>
    </source>
</evidence>
<sequence length="359" mass="37591">MSIDRSIELSSYPGTSADQGPAGDGPAQATTENTAEPVRAPKSSTHRRRWPFIASIALGLVLVLAPIVGGFFYPAAQAQAMITDFAPYTKSTTLQQFRSDLATLESVRGGVVTIDRSTRIDSADYTQLHKFVEQYPAIHADMSSMIDQIDSARGDYDNLAAIRSIAGVPFIPVGAGLVFIGLGIWGLRRGRRSGTRRVGAAIIAVAVVLGASPFLTGLVSNANSGGPLLKSLGPIMTTEKVREVQGYFVVLVGAVGDIDSKYLPAVRASSTAPAAAVAQVSGLNQRWQPMSSDFAGLIGVMNDNIKNFDGVAALDNRTRSLGFGSFAALPWLLLAAGLIGLAFGAAAISPASPRKVLST</sequence>
<dbReference type="RefSeq" id="WP_007317315.1">
    <property type="nucleotide sequence ID" value="NZ_BAEH01000044.1"/>
</dbReference>
<evidence type="ECO:0000256" key="1">
    <source>
        <dbReference type="SAM" id="MobiDB-lite"/>
    </source>
</evidence>
<keyword evidence="4" id="KW-1185">Reference proteome</keyword>
<keyword evidence="2" id="KW-0812">Transmembrane</keyword>
<protein>
    <submittedName>
        <fullName evidence="3">Uncharacterized protein</fullName>
    </submittedName>
</protein>
<feature type="transmembrane region" description="Helical" evidence="2">
    <location>
        <begin position="199"/>
        <end position="219"/>
    </location>
</feature>
<dbReference type="EMBL" id="BAEH01000044">
    <property type="protein sequence ID" value="GAB17978.1"/>
    <property type="molecule type" value="Genomic_DNA"/>
</dbReference>
<keyword evidence="2" id="KW-0472">Membrane</keyword>
<feature type="compositionally biased region" description="Polar residues" evidence="1">
    <location>
        <begin position="8"/>
        <end position="18"/>
    </location>
</feature>